<dbReference type="SUPFAM" id="SSF55729">
    <property type="entry name" value="Acyl-CoA N-acyltransferases (Nat)"/>
    <property type="match status" value="1"/>
</dbReference>
<name>A0A1G4PEM9_9HYPH</name>
<accession>A0A1G4PEM9</accession>
<feature type="domain" description="N-acetyltransferase" evidence="3">
    <location>
        <begin position="47"/>
        <end position="200"/>
    </location>
</feature>
<evidence type="ECO:0000313" key="5">
    <source>
        <dbReference type="Proteomes" id="UP000198889"/>
    </source>
</evidence>
<keyword evidence="2" id="KW-0012">Acyltransferase</keyword>
<dbReference type="GO" id="GO:0016747">
    <property type="term" value="F:acyltransferase activity, transferring groups other than amino-acyl groups"/>
    <property type="evidence" value="ECO:0007669"/>
    <property type="project" value="InterPro"/>
</dbReference>
<sequence length="208" mass="22855">MTDPAAPLILNLNGYTPLPLGKIAGIVTMLEMTAPPPPLPERASEGLTLERMTAPDVAWYRALFRRVGEDWLWFSRLRMSDAELAAILHSPEVEVLVLRKNGVEAGYIELDGRVPGEIELAFVGLVPDMVGSGAGRFMMNRALARAWERQPRRVHVHTCTHDKQGALIFYIKAGFRPYASAVEIVDDPRLAGVLAREAAPHVPVIEAG</sequence>
<gene>
    <name evidence="4" type="ORF">SAMN05660859_0504</name>
</gene>
<organism evidence="4 5">
    <name type="scientific">Ancylobacter rudongensis</name>
    <dbReference type="NCBI Taxonomy" id="177413"/>
    <lineage>
        <taxon>Bacteria</taxon>
        <taxon>Pseudomonadati</taxon>
        <taxon>Pseudomonadota</taxon>
        <taxon>Alphaproteobacteria</taxon>
        <taxon>Hyphomicrobiales</taxon>
        <taxon>Xanthobacteraceae</taxon>
        <taxon>Ancylobacter</taxon>
    </lineage>
</organism>
<evidence type="ECO:0000256" key="1">
    <source>
        <dbReference type="ARBA" id="ARBA00022679"/>
    </source>
</evidence>
<dbReference type="EMBL" id="FMTP01000001">
    <property type="protein sequence ID" value="SCW30578.1"/>
    <property type="molecule type" value="Genomic_DNA"/>
</dbReference>
<keyword evidence="5" id="KW-1185">Reference proteome</keyword>
<dbReference type="PANTHER" id="PTHR43800">
    <property type="entry name" value="PEPTIDYL-LYSINE N-ACETYLTRANSFERASE YJAB"/>
    <property type="match status" value="1"/>
</dbReference>
<protein>
    <submittedName>
        <fullName evidence="4">Acetyltransferase (GNAT) domain-containing protein</fullName>
    </submittedName>
</protein>
<dbReference type="RefSeq" id="WP_091435841.1">
    <property type="nucleotide sequence ID" value="NZ_FMTP01000001.1"/>
</dbReference>
<dbReference type="Pfam" id="PF00583">
    <property type="entry name" value="Acetyltransf_1"/>
    <property type="match status" value="1"/>
</dbReference>
<reference evidence="5" key="1">
    <citation type="submission" date="2016-10" db="EMBL/GenBank/DDBJ databases">
        <authorList>
            <person name="Varghese N."/>
            <person name="Submissions S."/>
        </authorList>
    </citation>
    <scope>NUCLEOTIDE SEQUENCE [LARGE SCALE GENOMIC DNA]</scope>
    <source>
        <strain evidence="5">CGMCC 1.1761</strain>
    </source>
</reference>
<evidence type="ECO:0000313" key="4">
    <source>
        <dbReference type="EMBL" id="SCW30578.1"/>
    </source>
</evidence>
<dbReference type="PANTHER" id="PTHR43800:SF1">
    <property type="entry name" value="PEPTIDYL-LYSINE N-ACETYLTRANSFERASE YJAB"/>
    <property type="match status" value="1"/>
</dbReference>
<dbReference type="Gene3D" id="3.40.630.30">
    <property type="match status" value="1"/>
</dbReference>
<dbReference type="InterPro" id="IPR016181">
    <property type="entry name" value="Acyl_CoA_acyltransferase"/>
</dbReference>
<evidence type="ECO:0000256" key="2">
    <source>
        <dbReference type="ARBA" id="ARBA00023315"/>
    </source>
</evidence>
<dbReference type="STRING" id="177413.SAMN05660859_0504"/>
<proteinExistence type="predicted"/>
<keyword evidence="1 4" id="KW-0808">Transferase</keyword>
<dbReference type="Proteomes" id="UP000198889">
    <property type="component" value="Unassembled WGS sequence"/>
</dbReference>
<dbReference type="AlphaFoldDB" id="A0A1G4PEM9"/>
<evidence type="ECO:0000259" key="3">
    <source>
        <dbReference type="PROSITE" id="PS51186"/>
    </source>
</evidence>
<dbReference type="InterPro" id="IPR000182">
    <property type="entry name" value="GNAT_dom"/>
</dbReference>
<dbReference type="CDD" id="cd04301">
    <property type="entry name" value="NAT_SF"/>
    <property type="match status" value="1"/>
</dbReference>
<dbReference type="PROSITE" id="PS51186">
    <property type="entry name" value="GNAT"/>
    <property type="match status" value="1"/>
</dbReference>